<sequence length="164" mass="17626">MPKSEGVVDDGVDDRATPRPTTVWRPRTLRYVAWGLAAVLMGAMLVLAVILPPEWKAQDRASMVLFGVVGVAVLGVLARPKVIAAEGRVTVVNCIRTYVLEWAEIIDVRMPVGEPWPTIDLADGTTVGAMGIQSNDGKLAAAQLAAFRAMVHERGEAEEPPRAT</sequence>
<reference evidence="3 4" key="1">
    <citation type="submission" date="2018-03" db="EMBL/GenBank/DDBJ databases">
        <title>Genomic Encyclopedia of Archaeal and Bacterial Type Strains, Phase II (KMG-II): from individual species to whole genera.</title>
        <authorList>
            <person name="Goeker M."/>
        </authorList>
    </citation>
    <scope>NUCLEOTIDE SEQUENCE [LARGE SCALE GENOMIC DNA]</scope>
    <source>
        <strain evidence="3 4">DSM 45312</strain>
    </source>
</reference>
<organism evidence="3 4">
    <name type="scientific">Murinocardiopsis flavida</name>
    <dbReference type="NCBI Taxonomy" id="645275"/>
    <lineage>
        <taxon>Bacteria</taxon>
        <taxon>Bacillati</taxon>
        <taxon>Actinomycetota</taxon>
        <taxon>Actinomycetes</taxon>
        <taxon>Streptosporangiales</taxon>
        <taxon>Nocardiopsidaceae</taxon>
        <taxon>Murinocardiopsis</taxon>
    </lineage>
</organism>
<dbReference type="Proteomes" id="UP000240542">
    <property type="component" value="Unassembled WGS sequence"/>
</dbReference>
<name>A0A2P8DI32_9ACTN</name>
<keyword evidence="4" id="KW-1185">Reference proteome</keyword>
<evidence type="ECO:0000313" key="3">
    <source>
        <dbReference type="EMBL" id="PSK96839.1"/>
    </source>
</evidence>
<feature type="domain" description="Low molecular weight protein antigen 6 PH" evidence="2">
    <location>
        <begin position="79"/>
        <end position="148"/>
    </location>
</feature>
<dbReference type="AlphaFoldDB" id="A0A2P8DI32"/>
<feature type="transmembrane region" description="Helical" evidence="1">
    <location>
        <begin position="31"/>
        <end position="51"/>
    </location>
</feature>
<dbReference type="Pfam" id="PF10756">
    <property type="entry name" value="bPH_6"/>
    <property type="match status" value="1"/>
</dbReference>
<comment type="caution">
    <text evidence="3">The sequence shown here is derived from an EMBL/GenBank/DDBJ whole genome shotgun (WGS) entry which is preliminary data.</text>
</comment>
<protein>
    <submittedName>
        <fullName evidence="3">PH (Pleckstrin Homology) domain-containing protein</fullName>
    </submittedName>
</protein>
<dbReference type="InterPro" id="IPR019692">
    <property type="entry name" value="CFP-6_PH"/>
</dbReference>
<dbReference type="RefSeq" id="WP_394339780.1">
    <property type="nucleotide sequence ID" value="NZ_PYGA01000010.1"/>
</dbReference>
<gene>
    <name evidence="3" type="ORF">CLV63_110136</name>
</gene>
<feature type="transmembrane region" description="Helical" evidence="1">
    <location>
        <begin position="63"/>
        <end position="80"/>
    </location>
</feature>
<keyword evidence="1" id="KW-1133">Transmembrane helix</keyword>
<evidence type="ECO:0000256" key="1">
    <source>
        <dbReference type="SAM" id="Phobius"/>
    </source>
</evidence>
<accession>A0A2P8DI32</accession>
<keyword evidence="1" id="KW-0472">Membrane</keyword>
<evidence type="ECO:0000313" key="4">
    <source>
        <dbReference type="Proteomes" id="UP000240542"/>
    </source>
</evidence>
<dbReference type="EMBL" id="PYGA01000010">
    <property type="protein sequence ID" value="PSK96839.1"/>
    <property type="molecule type" value="Genomic_DNA"/>
</dbReference>
<keyword evidence="1" id="KW-0812">Transmembrane</keyword>
<evidence type="ECO:0000259" key="2">
    <source>
        <dbReference type="Pfam" id="PF10756"/>
    </source>
</evidence>
<proteinExistence type="predicted"/>